<gene>
    <name evidence="14" type="primary">HERC2</name>
    <name evidence="14" type="ORF">AK812_SmicGene37477</name>
</gene>
<evidence type="ECO:0000256" key="2">
    <source>
        <dbReference type="ARBA" id="ARBA00009558"/>
    </source>
</evidence>
<feature type="compositionally biased region" description="Acidic residues" evidence="11">
    <location>
        <begin position="660"/>
        <end position="675"/>
    </location>
</feature>
<evidence type="ECO:0000256" key="3">
    <source>
        <dbReference type="ARBA" id="ARBA00022525"/>
    </source>
</evidence>
<keyword evidence="12" id="KW-0812">Transmembrane</keyword>
<evidence type="ECO:0000256" key="9">
    <source>
        <dbReference type="ARBA" id="ARBA00047597"/>
    </source>
</evidence>
<dbReference type="GO" id="GO:0090729">
    <property type="term" value="F:toxin activity"/>
    <property type="evidence" value="ECO:0007669"/>
    <property type="project" value="UniProtKB-KW"/>
</dbReference>
<dbReference type="Gene3D" id="3.90.176.10">
    <property type="entry name" value="Toxin ADP-ribosyltransferase, Chain A, domain 1"/>
    <property type="match status" value="1"/>
</dbReference>
<feature type="compositionally biased region" description="Acidic residues" evidence="11">
    <location>
        <begin position="619"/>
        <end position="650"/>
    </location>
</feature>
<keyword evidence="15" id="KW-1185">Reference proteome</keyword>
<dbReference type="GO" id="GO:0016779">
    <property type="term" value="F:nucleotidyltransferase activity"/>
    <property type="evidence" value="ECO:0007669"/>
    <property type="project" value="UniProtKB-KW"/>
</dbReference>
<dbReference type="EMBL" id="LSRX01001239">
    <property type="protein sequence ID" value="OLP81914.1"/>
    <property type="molecule type" value="Genomic_DNA"/>
</dbReference>
<evidence type="ECO:0000256" key="12">
    <source>
        <dbReference type="SAM" id="Phobius"/>
    </source>
</evidence>
<dbReference type="OrthoDB" id="411682at2759"/>
<evidence type="ECO:0000313" key="14">
    <source>
        <dbReference type="EMBL" id="OLP81914.1"/>
    </source>
</evidence>
<feature type="transmembrane region" description="Helical" evidence="12">
    <location>
        <begin position="1316"/>
        <end position="1338"/>
    </location>
</feature>
<keyword evidence="10" id="KW-0520">NAD</keyword>
<dbReference type="GO" id="GO:0005576">
    <property type="term" value="C:extracellular region"/>
    <property type="evidence" value="ECO:0007669"/>
    <property type="project" value="UniProtKB-SubCell"/>
</dbReference>
<comment type="catalytic activity">
    <reaction evidence="9 10">
        <text>L-arginyl-[protein] + NAD(+) = N(omega)-(ADP-D-ribosyl)-L-arginyl-[protein] + nicotinamide + H(+)</text>
        <dbReference type="Rhea" id="RHEA:19149"/>
        <dbReference type="Rhea" id="RHEA-COMP:10532"/>
        <dbReference type="Rhea" id="RHEA-COMP:15087"/>
        <dbReference type="ChEBI" id="CHEBI:15378"/>
        <dbReference type="ChEBI" id="CHEBI:17154"/>
        <dbReference type="ChEBI" id="CHEBI:29965"/>
        <dbReference type="ChEBI" id="CHEBI:57540"/>
        <dbReference type="ChEBI" id="CHEBI:142554"/>
        <dbReference type="EC" id="2.4.2.31"/>
    </reaction>
</comment>
<dbReference type="GO" id="GO:0003950">
    <property type="term" value="F:NAD+ poly-ADP-ribosyltransferase activity"/>
    <property type="evidence" value="ECO:0007669"/>
    <property type="project" value="TreeGrafter"/>
</dbReference>
<dbReference type="InterPro" id="IPR050999">
    <property type="entry name" value="ADP-ribosyltransferase_ARG"/>
</dbReference>
<dbReference type="GO" id="GO:0046872">
    <property type="term" value="F:metal ion binding"/>
    <property type="evidence" value="ECO:0007669"/>
    <property type="project" value="InterPro"/>
</dbReference>
<evidence type="ECO:0000256" key="6">
    <source>
        <dbReference type="ARBA" id="ARBA00022679"/>
    </source>
</evidence>
<dbReference type="Proteomes" id="UP000186817">
    <property type="component" value="Unassembled WGS sequence"/>
</dbReference>
<dbReference type="GO" id="GO:0106274">
    <property type="term" value="F:NAD+-protein-arginine ADP-ribosyltransferase activity"/>
    <property type="evidence" value="ECO:0007669"/>
    <property type="project" value="UniProtKB-EC"/>
</dbReference>
<sequence length="1339" mass="146375">MGSEVTQSRITKILDAMPKKKFGKQVDFPEATFSEDTGFTWVDMLKSVDCDSRDKVACQQNSKVATVVTKQVLSCSHTCDFQLKIISAGSEEDVLVFGLVDEEPLGFADLPIGHANLPNSVGAWCFRNGGGEVHRGKITDLDIPGVKDGDVVKIKVREGSDKAHVSFWKGSSKFSAIAVGNKRRFRLGVSMSSPGQKVEILDHKGGKKASSMEGMLQQVLHDVSAPSKLPDMTLPEEHYLKTAGFTWVDALRSVDCDGRDKVAKCVEPRLATMITKQVLTSSDECEFVVRVISAGADKDVIAFGVVDENPGQFGQLPLGHSDLKASIGAWCMGKGGGLVHQGEVSRVGQVPGVKDGDILKIKVEKTSGGSEVSLCKNSTAFHSFTVGGKCRFRVAMSMGTPGQKFEILDAAEAGKEGTMLQEVFAAVFDNLPQGEMSHVDVPVASYSDTTGFTWVDNLKSIDCDQRKKMALKLKPRMNTIVTRQVLTASDECDFLLKVVSAGGERDFIIFGVVNDNPTGFGKLPIGHKKLPASIGAWCLRHQGCVVHKSNIDKEISGVAEGDILKISIQKGSDVSLWKDSSLLTSFTVGGDGKFRLGVSLSTPGQKVEILESSSKPESSDEDETAEDSDDVDETAEDPDESDETAEDPDGSEVIGSDSDGSIEEASEDGADEVEPDQVLTVGCTVRLPDRHHPRLQEMRTKFVDSMKPHCGMVGRVLSVSKRSATIEWDGDDFHWDLDVFPRDVERRCPHGCELKAFETNHSSYNCDVCRTRLPRGYVARSCRQHDFDICEFCQGNTVMPEMGSKVIRGPTWKWGDQDGQKFAEGVCKKDPSPGWLKVDWPQGCTNCYRVDEYYQDVWPVPAGHASAEIGKSETKVGAEKGGVDVPGQMPDTEEEEPPATPAASARRGNSVRWGDGLDAVDAGTRDFLPSGWIPKKDVLTSIQVFGLDDSDCQLVMTSAKTLAEELAALNITSLKDKHAAAVFAYTQENEKRLYSKLNTAMRAATLSAEKKLEAYRDYIYHLCQALPMLPGYVGKAFRGVNRLLPPELYAVGKTITWQPFTSTTRKQSQALNFLGQDGKKLHGLFLVLDVSAGRNVEDVSAFPDEAEILILPNSHWKVTKQAESIEEKKRYVLRSQAIRFGTRGEGRLMSALRGALIPSRLDSRSFSARWVCERAEDVLRRQLAKRKGGSCPRIVKLFNNNVMPSVALLHFPWSCKAPESPRARSAEHLDEAIPCCLRLERDQAAGVEHLLSALQKDPLRLRTCLAARGEDNLLLLLLLLVERCETARSRNTTRLDGLPLLSSPARLEFTAVAQVLVLPLAAGWTFALYAGSLASGIFG</sequence>
<evidence type="ECO:0000256" key="7">
    <source>
        <dbReference type="ARBA" id="ARBA00022695"/>
    </source>
</evidence>
<dbReference type="Gene3D" id="2.30.30.40">
    <property type="entry name" value="SH3 Domains"/>
    <property type="match status" value="1"/>
</dbReference>
<evidence type="ECO:0000256" key="10">
    <source>
        <dbReference type="RuleBase" id="RU361228"/>
    </source>
</evidence>
<feature type="region of interest" description="Disordered" evidence="11">
    <location>
        <begin position="873"/>
        <end position="911"/>
    </location>
</feature>
<keyword evidence="7" id="KW-0548">Nucleotidyltransferase</keyword>
<dbReference type="InterPro" id="IPR010606">
    <property type="entry name" value="Mib_Herc2"/>
</dbReference>
<accession>A0A1Q9CG60</accession>
<dbReference type="EC" id="2.4.2.31" evidence="10"/>
<dbReference type="InterPro" id="IPR000768">
    <property type="entry name" value="ART"/>
</dbReference>
<keyword evidence="6 10" id="KW-0808">Transferase</keyword>
<dbReference type="GO" id="GO:0004842">
    <property type="term" value="F:ubiquitin-protein transferase activity"/>
    <property type="evidence" value="ECO:0007669"/>
    <property type="project" value="InterPro"/>
</dbReference>
<keyword evidence="5 10" id="KW-0328">Glycosyltransferase</keyword>
<keyword evidence="8" id="KW-0843">Virulence</keyword>
<evidence type="ECO:0000256" key="5">
    <source>
        <dbReference type="ARBA" id="ARBA00022676"/>
    </source>
</evidence>
<dbReference type="GO" id="GO:0016567">
    <property type="term" value="P:protein ubiquitination"/>
    <property type="evidence" value="ECO:0007669"/>
    <property type="project" value="InterPro"/>
</dbReference>
<keyword evidence="12" id="KW-1133">Transmembrane helix</keyword>
<name>A0A1Q9CG60_SYMMI</name>
<comment type="subcellular location">
    <subcellularLocation>
        <location evidence="1">Secreted</location>
    </subcellularLocation>
</comment>
<comment type="similarity">
    <text evidence="2 10">Belongs to the Arg-specific ADP-ribosyltransferase family.</text>
</comment>
<dbReference type="Pfam" id="PF01129">
    <property type="entry name" value="ART"/>
    <property type="match status" value="1"/>
</dbReference>
<protein>
    <recommendedName>
        <fullName evidence="10">NAD(P)(+)--arginine ADP-ribosyltransferase</fullName>
        <ecNumber evidence="10">2.4.2.31</ecNumber>
    </recommendedName>
    <alternativeName>
        <fullName evidence="10">Mono(ADP-ribosyl)transferase</fullName>
    </alternativeName>
</protein>
<dbReference type="InterPro" id="IPR037252">
    <property type="entry name" value="Mib_Herc2_sf"/>
</dbReference>
<dbReference type="SUPFAM" id="SSF159034">
    <property type="entry name" value="Mib/herc2 domain-like"/>
    <property type="match status" value="1"/>
</dbReference>
<keyword evidence="10" id="KW-0521">NADP</keyword>
<evidence type="ECO:0000313" key="15">
    <source>
        <dbReference type="Proteomes" id="UP000186817"/>
    </source>
</evidence>
<comment type="caution">
    <text evidence="14">The sequence shown here is derived from an EMBL/GenBank/DDBJ whole genome shotgun (WGS) entry which is preliminary data.</text>
</comment>
<reference evidence="14 15" key="1">
    <citation type="submission" date="2016-02" db="EMBL/GenBank/DDBJ databases">
        <title>Genome analysis of coral dinoflagellate symbionts highlights evolutionary adaptations to a symbiotic lifestyle.</title>
        <authorList>
            <person name="Aranda M."/>
            <person name="Li Y."/>
            <person name="Liew Y.J."/>
            <person name="Baumgarten S."/>
            <person name="Simakov O."/>
            <person name="Wilson M."/>
            <person name="Piel J."/>
            <person name="Ashoor H."/>
            <person name="Bougouffa S."/>
            <person name="Bajic V.B."/>
            <person name="Ryu T."/>
            <person name="Ravasi T."/>
            <person name="Bayer T."/>
            <person name="Micklem G."/>
            <person name="Kim H."/>
            <person name="Bhak J."/>
            <person name="Lajeunesse T.C."/>
            <person name="Voolstra C.R."/>
        </authorList>
    </citation>
    <scope>NUCLEOTIDE SEQUENCE [LARGE SCALE GENOMIC DNA]</scope>
    <source>
        <strain evidence="14 15">CCMP2467</strain>
    </source>
</reference>
<organism evidence="14 15">
    <name type="scientific">Symbiodinium microadriaticum</name>
    <name type="common">Dinoflagellate</name>
    <name type="synonym">Zooxanthella microadriatica</name>
    <dbReference type="NCBI Taxonomy" id="2951"/>
    <lineage>
        <taxon>Eukaryota</taxon>
        <taxon>Sar</taxon>
        <taxon>Alveolata</taxon>
        <taxon>Dinophyceae</taxon>
        <taxon>Suessiales</taxon>
        <taxon>Symbiodiniaceae</taxon>
        <taxon>Symbiodinium</taxon>
    </lineage>
</organism>
<dbReference type="PROSITE" id="PS51416">
    <property type="entry name" value="MIB_HERC2"/>
    <property type="match status" value="1"/>
</dbReference>
<feature type="region of interest" description="Disordered" evidence="11">
    <location>
        <begin position="605"/>
        <end position="677"/>
    </location>
</feature>
<evidence type="ECO:0000256" key="4">
    <source>
        <dbReference type="ARBA" id="ARBA00022656"/>
    </source>
</evidence>
<keyword evidence="4" id="KW-0800">Toxin</keyword>
<dbReference type="SUPFAM" id="SSF56399">
    <property type="entry name" value="ADP-ribosylation"/>
    <property type="match status" value="1"/>
</dbReference>
<evidence type="ECO:0000259" key="13">
    <source>
        <dbReference type="PROSITE" id="PS51416"/>
    </source>
</evidence>
<proteinExistence type="inferred from homology"/>
<evidence type="ECO:0000256" key="1">
    <source>
        <dbReference type="ARBA" id="ARBA00004613"/>
    </source>
</evidence>
<dbReference type="PROSITE" id="PS51996">
    <property type="entry name" value="TR_MART"/>
    <property type="match status" value="1"/>
</dbReference>
<keyword evidence="3" id="KW-0964">Secreted</keyword>
<dbReference type="PANTHER" id="PTHR10339:SF25">
    <property type="entry name" value="SECRETED EXOENZYME S"/>
    <property type="match status" value="1"/>
</dbReference>
<evidence type="ECO:0000256" key="11">
    <source>
        <dbReference type="SAM" id="MobiDB-lite"/>
    </source>
</evidence>
<evidence type="ECO:0000256" key="8">
    <source>
        <dbReference type="ARBA" id="ARBA00023026"/>
    </source>
</evidence>
<dbReference type="PANTHER" id="PTHR10339">
    <property type="entry name" value="ADP-RIBOSYLTRANSFERASE"/>
    <property type="match status" value="1"/>
</dbReference>
<keyword evidence="12" id="KW-0472">Membrane</keyword>
<feature type="domain" description="MIB/HERC2" evidence="13">
    <location>
        <begin position="794"/>
        <end position="863"/>
    </location>
</feature>
<feature type="compositionally biased region" description="Basic and acidic residues" evidence="11">
    <location>
        <begin position="873"/>
        <end position="882"/>
    </location>
</feature>